<proteinExistence type="predicted"/>
<evidence type="ECO:0000313" key="2">
    <source>
        <dbReference type="Proteomes" id="UP000801492"/>
    </source>
</evidence>
<protein>
    <recommendedName>
        <fullName evidence="3">Reverse transcriptase domain-containing protein</fullName>
    </recommendedName>
</protein>
<accession>A0A8K0DBJ6</accession>
<evidence type="ECO:0008006" key="3">
    <source>
        <dbReference type="Google" id="ProtNLM"/>
    </source>
</evidence>
<dbReference type="PANTHER" id="PTHR35450">
    <property type="entry name" value="REVERSE TRANSCRIPTASE DOMAIN-CONTAINING PROTEIN"/>
    <property type="match status" value="1"/>
</dbReference>
<comment type="caution">
    <text evidence="1">The sequence shown here is derived from an EMBL/GenBank/DDBJ whole genome shotgun (WGS) entry which is preliminary data.</text>
</comment>
<dbReference type="OrthoDB" id="6782222at2759"/>
<dbReference type="EMBL" id="VTPC01001094">
    <property type="protein sequence ID" value="KAF2903155.1"/>
    <property type="molecule type" value="Genomic_DNA"/>
</dbReference>
<evidence type="ECO:0000313" key="1">
    <source>
        <dbReference type="EMBL" id="KAF2903155.1"/>
    </source>
</evidence>
<gene>
    <name evidence="1" type="ORF">ILUMI_03032</name>
</gene>
<dbReference type="Proteomes" id="UP000801492">
    <property type="component" value="Unassembled WGS sequence"/>
</dbReference>
<keyword evidence="2" id="KW-1185">Reference proteome</keyword>
<dbReference type="AlphaFoldDB" id="A0A8K0DBJ6"/>
<reference evidence="1" key="1">
    <citation type="submission" date="2019-08" db="EMBL/GenBank/DDBJ databases">
        <title>The genome of the North American firefly Photinus pyralis.</title>
        <authorList>
            <consortium name="Photinus pyralis genome working group"/>
            <person name="Fallon T.R."/>
            <person name="Sander Lower S.E."/>
            <person name="Weng J.-K."/>
        </authorList>
    </citation>
    <scope>NUCLEOTIDE SEQUENCE</scope>
    <source>
        <strain evidence="1">TRF0915ILg1</strain>
        <tissue evidence="1">Whole body</tissue>
    </source>
</reference>
<sequence length="331" mass="38807">MYLHHEKGKLQWNPVPIKRGIQQSDGLNPLRLYMALNPLSHTFNSKEYRFLTKGASVAQYKLIHLWYVDDVKLYASTDYQMTYLQRMMERFSDDIRMFFGLDKCRRQAEGCIPILTYSFGLVKWTNIGLADVERVTRQVLTKYRVCYPKEILKKIYLPRKEGGRILIDIQLLCKKQIANLQQYFAGQDTALHIAMRKSDNNCTPLDLSHERAIIEVPSHTEKKNMPRHYKRKNNDKGESGKWRAENLKQAMSVLKAAMQFGQIGLPKEEVKNVVSDYIVKNKIQTPFQENRPGDDWWYGFKKRFKLCLKKPERVEGPRARQADDPFIIADL</sequence>
<dbReference type="PANTHER" id="PTHR35450:SF2">
    <property type="entry name" value="REVERSE TRANSCRIPTASE DOMAIN-CONTAINING PROTEIN"/>
    <property type="match status" value="1"/>
</dbReference>
<organism evidence="1 2">
    <name type="scientific">Ignelater luminosus</name>
    <name type="common">Cucubano</name>
    <name type="synonym">Pyrophorus luminosus</name>
    <dbReference type="NCBI Taxonomy" id="2038154"/>
    <lineage>
        <taxon>Eukaryota</taxon>
        <taxon>Metazoa</taxon>
        <taxon>Ecdysozoa</taxon>
        <taxon>Arthropoda</taxon>
        <taxon>Hexapoda</taxon>
        <taxon>Insecta</taxon>
        <taxon>Pterygota</taxon>
        <taxon>Neoptera</taxon>
        <taxon>Endopterygota</taxon>
        <taxon>Coleoptera</taxon>
        <taxon>Polyphaga</taxon>
        <taxon>Elateriformia</taxon>
        <taxon>Elateroidea</taxon>
        <taxon>Elateridae</taxon>
        <taxon>Agrypninae</taxon>
        <taxon>Pyrophorini</taxon>
        <taxon>Ignelater</taxon>
    </lineage>
</organism>
<name>A0A8K0DBJ6_IGNLU</name>